<dbReference type="Pfam" id="PF00392">
    <property type="entry name" value="GntR"/>
    <property type="match status" value="1"/>
</dbReference>
<dbReference type="EMBL" id="CP001034">
    <property type="protein sequence ID" value="ACB85807.1"/>
    <property type="molecule type" value="Genomic_DNA"/>
</dbReference>
<evidence type="ECO:0000256" key="2">
    <source>
        <dbReference type="ARBA" id="ARBA00023125"/>
    </source>
</evidence>
<dbReference type="SMART" id="SM00895">
    <property type="entry name" value="FCD"/>
    <property type="match status" value="1"/>
</dbReference>
<keyword evidence="3" id="KW-0804">Transcription</keyword>
<dbReference type="InterPro" id="IPR011711">
    <property type="entry name" value="GntR_C"/>
</dbReference>
<dbReference type="Pfam" id="PF07729">
    <property type="entry name" value="FCD"/>
    <property type="match status" value="1"/>
</dbReference>
<keyword evidence="2" id="KW-0238">DNA-binding</keyword>
<dbReference type="Gene3D" id="1.10.10.10">
    <property type="entry name" value="Winged helix-like DNA-binding domain superfamily/Winged helix DNA-binding domain"/>
    <property type="match status" value="1"/>
</dbReference>
<evidence type="ECO:0000313" key="7">
    <source>
        <dbReference type="Proteomes" id="UP000001683"/>
    </source>
</evidence>
<dbReference type="PANTHER" id="PTHR43537:SF5">
    <property type="entry name" value="UXU OPERON TRANSCRIPTIONAL REGULATOR"/>
    <property type="match status" value="1"/>
</dbReference>
<dbReference type="InterPro" id="IPR008920">
    <property type="entry name" value="TF_FadR/GntR_C"/>
</dbReference>
<dbReference type="FunCoup" id="B2A839">
    <property type="interactions" value="84"/>
</dbReference>
<dbReference type="GO" id="GO:0003700">
    <property type="term" value="F:DNA-binding transcription factor activity"/>
    <property type="evidence" value="ECO:0007669"/>
    <property type="project" value="InterPro"/>
</dbReference>
<evidence type="ECO:0000256" key="1">
    <source>
        <dbReference type="ARBA" id="ARBA00023015"/>
    </source>
</evidence>
<dbReference type="RefSeq" id="WP_012448659.1">
    <property type="nucleotide sequence ID" value="NC_010718.1"/>
</dbReference>
<dbReference type="SMART" id="SM00345">
    <property type="entry name" value="HTH_GNTR"/>
    <property type="match status" value="1"/>
</dbReference>
<dbReference type="STRING" id="457570.Nther_2241"/>
<organism evidence="6 7">
    <name type="scientific">Natranaerobius thermophilus (strain ATCC BAA-1301 / DSM 18059 / JW/NM-WN-LF)</name>
    <dbReference type="NCBI Taxonomy" id="457570"/>
    <lineage>
        <taxon>Bacteria</taxon>
        <taxon>Bacillati</taxon>
        <taxon>Bacillota</taxon>
        <taxon>Clostridia</taxon>
        <taxon>Natranaerobiales</taxon>
        <taxon>Natranaerobiaceae</taxon>
        <taxon>Natranaerobius</taxon>
    </lineage>
</organism>
<keyword evidence="4" id="KW-0175">Coiled coil</keyword>
<dbReference type="OrthoDB" id="9799482at2"/>
<name>B2A839_NATTJ</name>
<reference evidence="6 7" key="2">
    <citation type="journal article" date="2011" name="J. Bacteriol.">
        <title>Complete genome sequence of the anaerobic, halophilic alkalithermophile Natranaerobius thermophilus JW/NM-WN-LF.</title>
        <authorList>
            <person name="Zhao B."/>
            <person name="Mesbah N.M."/>
            <person name="Dalin E."/>
            <person name="Goodwin L."/>
            <person name="Nolan M."/>
            <person name="Pitluck S."/>
            <person name="Chertkov O."/>
            <person name="Brettin T.S."/>
            <person name="Han J."/>
            <person name="Larimer F.W."/>
            <person name="Land M.L."/>
            <person name="Hauser L."/>
            <person name="Kyrpides N."/>
            <person name="Wiegel J."/>
        </authorList>
    </citation>
    <scope>NUCLEOTIDE SEQUENCE [LARGE SCALE GENOMIC DNA]</scope>
    <source>
        <strain evidence="7">ATCC BAA-1301 / DSM 18059 / JW/NM-WN-LF</strain>
    </source>
</reference>
<proteinExistence type="predicted"/>
<dbReference type="InterPro" id="IPR036390">
    <property type="entry name" value="WH_DNA-bd_sf"/>
</dbReference>
<dbReference type="PRINTS" id="PR00035">
    <property type="entry name" value="HTHGNTR"/>
</dbReference>
<dbReference type="KEGG" id="nth:Nther_2241"/>
<dbReference type="eggNOG" id="COG2186">
    <property type="taxonomic scope" value="Bacteria"/>
</dbReference>
<evidence type="ECO:0000256" key="3">
    <source>
        <dbReference type="ARBA" id="ARBA00023163"/>
    </source>
</evidence>
<gene>
    <name evidence="6" type="ordered locus">Nther_2241</name>
</gene>
<dbReference type="InterPro" id="IPR000524">
    <property type="entry name" value="Tscrpt_reg_HTH_GntR"/>
</dbReference>
<dbReference type="HOGENOM" id="CLU_017584_9_1_9"/>
<feature type="domain" description="HTH gntR-type" evidence="5">
    <location>
        <begin position="12"/>
        <end position="80"/>
    </location>
</feature>
<sequence>MEDWNIKKLKTTSLSDRVIDQIIDLIVQGKLKPGNKLPSERELVELFGVSRSSIREALKTLEKINLLKSVPGRGVYLSSEEDEGSVSALAYPLLLTNDIEELFEARELIQVEMARKAAKRATEEDIKNIREVIRKASQAETKSEKAELDVEFDLNLAKAARNSVLLKFLISIQEVLRLTQLKFITEERYTKSINDHTKIVDFVEKGKPEEAAEAMRVHLISVKDDIN</sequence>
<evidence type="ECO:0000256" key="4">
    <source>
        <dbReference type="SAM" id="Coils"/>
    </source>
</evidence>
<dbReference type="PROSITE" id="PS50949">
    <property type="entry name" value="HTH_GNTR"/>
    <property type="match status" value="1"/>
</dbReference>
<dbReference type="GO" id="GO:0003677">
    <property type="term" value="F:DNA binding"/>
    <property type="evidence" value="ECO:0007669"/>
    <property type="project" value="UniProtKB-KW"/>
</dbReference>
<dbReference type="SUPFAM" id="SSF48008">
    <property type="entry name" value="GntR ligand-binding domain-like"/>
    <property type="match status" value="1"/>
</dbReference>
<dbReference type="PANTHER" id="PTHR43537">
    <property type="entry name" value="TRANSCRIPTIONAL REGULATOR, GNTR FAMILY"/>
    <property type="match status" value="1"/>
</dbReference>
<dbReference type="AlphaFoldDB" id="B2A839"/>
<dbReference type="SUPFAM" id="SSF46785">
    <property type="entry name" value="Winged helix' DNA-binding domain"/>
    <property type="match status" value="1"/>
</dbReference>
<keyword evidence="7" id="KW-1185">Reference proteome</keyword>
<dbReference type="Gene3D" id="1.20.120.530">
    <property type="entry name" value="GntR ligand-binding domain-like"/>
    <property type="match status" value="1"/>
</dbReference>
<dbReference type="InterPro" id="IPR036388">
    <property type="entry name" value="WH-like_DNA-bd_sf"/>
</dbReference>
<dbReference type="InParanoid" id="B2A839"/>
<protein>
    <submittedName>
        <fullName evidence="6">GntR domain protein</fullName>
    </submittedName>
</protein>
<dbReference type="CDD" id="cd07377">
    <property type="entry name" value="WHTH_GntR"/>
    <property type="match status" value="1"/>
</dbReference>
<accession>B2A839</accession>
<keyword evidence="1" id="KW-0805">Transcription regulation</keyword>
<dbReference type="Proteomes" id="UP000001683">
    <property type="component" value="Chromosome"/>
</dbReference>
<evidence type="ECO:0000259" key="5">
    <source>
        <dbReference type="PROSITE" id="PS50949"/>
    </source>
</evidence>
<evidence type="ECO:0000313" key="6">
    <source>
        <dbReference type="EMBL" id="ACB85807.1"/>
    </source>
</evidence>
<reference evidence="6 7" key="1">
    <citation type="submission" date="2008-04" db="EMBL/GenBank/DDBJ databases">
        <title>Complete sequence of chromosome of Natranaerobius thermophilus JW/NM-WN-LF.</title>
        <authorList>
            <consortium name="US DOE Joint Genome Institute"/>
            <person name="Copeland A."/>
            <person name="Lucas S."/>
            <person name="Lapidus A."/>
            <person name="Glavina del Rio T."/>
            <person name="Dalin E."/>
            <person name="Tice H."/>
            <person name="Bruce D."/>
            <person name="Goodwin L."/>
            <person name="Pitluck S."/>
            <person name="Chertkov O."/>
            <person name="Brettin T."/>
            <person name="Detter J.C."/>
            <person name="Han C."/>
            <person name="Kuske C.R."/>
            <person name="Schmutz J."/>
            <person name="Larimer F."/>
            <person name="Land M."/>
            <person name="Hauser L."/>
            <person name="Kyrpides N."/>
            <person name="Lykidis A."/>
            <person name="Mesbah N.M."/>
            <person name="Wiegel J."/>
        </authorList>
    </citation>
    <scope>NUCLEOTIDE SEQUENCE [LARGE SCALE GENOMIC DNA]</scope>
    <source>
        <strain evidence="7">ATCC BAA-1301 / DSM 18059 / JW/NM-WN-LF</strain>
    </source>
</reference>
<feature type="coiled-coil region" evidence="4">
    <location>
        <begin position="119"/>
        <end position="149"/>
    </location>
</feature>